<proteinExistence type="predicted"/>
<keyword evidence="3" id="KW-1185">Reference proteome</keyword>
<dbReference type="EMBL" id="JAHWGI010001430">
    <property type="protein sequence ID" value="KAK3931736.1"/>
    <property type="molecule type" value="Genomic_DNA"/>
</dbReference>
<sequence length="124" mass="14038">MSDTLVTWTSEEERRMLTRATLRRTGFPGVVGAIDACHIDIVTPQIEPHPYFNMQAKTFHRNAGSGVPEKPTVLQSTRKSSKVPYRFPASSGRWGIHSHKVLTPFRNNGNLNEDQINYNQRQGC</sequence>
<evidence type="ECO:0000313" key="2">
    <source>
        <dbReference type="EMBL" id="KAK3931736.1"/>
    </source>
</evidence>
<dbReference type="AlphaFoldDB" id="A0AAE1I2H0"/>
<protein>
    <submittedName>
        <fullName evidence="2">Nuclease</fullName>
    </submittedName>
</protein>
<evidence type="ECO:0000256" key="1">
    <source>
        <dbReference type="SAM" id="MobiDB-lite"/>
    </source>
</evidence>
<dbReference type="Proteomes" id="UP001219518">
    <property type="component" value="Unassembled WGS sequence"/>
</dbReference>
<feature type="region of interest" description="Disordered" evidence="1">
    <location>
        <begin position="62"/>
        <end position="85"/>
    </location>
</feature>
<organism evidence="2 3">
    <name type="scientific">Frankliniella fusca</name>
    <dbReference type="NCBI Taxonomy" id="407009"/>
    <lineage>
        <taxon>Eukaryota</taxon>
        <taxon>Metazoa</taxon>
        <taxon>Ecdysozoa</taxon>
        <taxon>Arthropoda</taxon>
        <taxon>Hexapoda</taxon>
        <taxon>Insecta</taxon>
        <taxon>Pterygota</taxon>
        <taxon>Neoptera</taxon>
        <taxon>Paraneoptera</taxon>
        <taxon>Thysanoptera</taxon>
        <taxon>Terebrantia</taxon>
        <taxon>Thripoidea</taxon>
        <taxon>Thripidae</taxon>
        <taxon>Frankliniella</taxon>
    </lineage>
</organism>
<reference evidence="2" key="1">
    <citation type="submission" date="2021-07" db="EMBL/GenBank/DDBJ databases">
        <authorList>
            <person name="Catto M.A."/>
            <person name="Jacobson A."/>
            <person name="Kennedy G."/>
            <person name="Labadie P."/>
            <person name="Hunt B.G."/>
            <person name="Srinivasan R."/>
        </authorList>
    </citation>
    <scope>NUCLEOTIDE SEQUENCE</scope>
    <source>
        <strain evidence="2">PL_HMW_Pooled</strain>
        <tissue evidence="2">Head</tissue>
    </source>
</reference>
<comment type="caution">
    <text evidence="2">The sequence shown here is derived from an EMBL/GenBank/DDBJ whole genome shotgun (WGS) entry which is preliminary data.</text>
</comment>
<reference evidence="2" key="2">
    <citation type="journal article" date="2023" name="BMC Genomics">
        <title>Pest status, molecular evolution, and epigenetic factors derived from the genome assembly of Frankliniella fusca, a thysanopteran phytovirus vector.</title>
        <authorList>
            <person name="Catto M.A."/>
            <person name="Labadie P.E."/>
            <person name="Jacobson A.L."/>
            <person name="Kennedy G.G."/>
            <person name="Srinivasan R."/>
            <person name="Hunt B.G."/>
        </authorList>
    </citation>
    <scope>NUCLEOTIDE SEQUENCE</scope>
    <source>
        <strain evidence="2">PL_HMW_Pooled</strain>
    </source>
</reference>
<gene>
    <name evidence="2" type="ORF">KUF71_008955</name>
</gene>
<evidence type="ECO:0000313" key="3">
    <source>
        <dbReference type="Proteomes" id="UP001219518"/>
    </source>
</evidence>
<accession>A0AAE1I2H0</accession>
<name>A0AAE1I2H0_9NEOP</name>